<dbReference type="AlphaFoldDB" id="A0A6A5H610"/>
<accession>A0A6A5H610</accession>
<dbReference type="EMBL" id="WUAV01000003">
    <property type="protein sequence ID" value="KAF1763260.1"/>
    <property type="molecule type" value="Genomic_DNA"/>
</dbReference>
<evidence type="ECO:0000313" key="3">
    <source>
        <dbReference type="Proteomes" id="UP000483820"/>
    </source>
</evidence>
<keyword evidence="1" id="KW-0732">Signal</keyword>
<name>A0A6A5H610_CAERE</name>
<gene>
    <name evidence="2" type="ORF">GCK72_011526</name>
</gene>
<comment type="caution">
    <text evidence="2">The sequence shown here is derived from an EMBL/GenBank/DDBJ whole genome shotgun (WGS) entry which is preliminary data.</text>
</comment>
<evidence type="ECO:0000256" key="1">
    <source>
        <dbReference type="SAM" id="SignalP"/>
    </source>
</evidence>
<reference evidence="2 3" key="1">
    <citation type="submission" date="2019-12" db="EMBL/GenBank/DDBJ databases">
        <title>Chromosome-level assembly of the Caenorhabditis remanei genome.</title>
        <authorList>
            <person name="Teterina A.A."/>
            <person name="Willis J.H."/>
            <person name="Phillips P.C."/>
        </authorList>
    </citation>
    <scope>NUCLEOTIDE SEQUENCE [LARGE SCALE GENOMIC DNA]</scope>
    <source>
        <strain evidence="2 3">PX506</strain>
        <tissue evidence="2">Whole organism</tissue>
    </source>
</reference>
<protein>
    <submittedName>
        <fullName evidence="2">Uncharacterized protein</fullName>
    </submittedName>
</protein>
<dbReference type="RefSeq" id="XP_053588091.1">
    <property type="nucleotide sequence ID" value="XM_053728514.1"/>
</dbReference>
<feature type="signal peptide" evidence="1">
    <location>
        <begin position="1"/>
        <end position="19"/>
    </location>
</feature>
<feature type="chain" id="PRO_5025482037" evidence="1">
    <location>
        <begin position="20"/>
        <end position="160"/>
    </location>
</feature>
<organism evidence="2 3">
    <name type="scientific">Caenorhabditis remanei</name>
    <name type="common">Caenorhabditis vulgaris</name>
    <dbReference type="NCBI Taxonomy" id="31234"/>
    <lineage>
        <taxon>Eukaryota</taxon>
        <taxon>Metazoa</taxon>
        <taxon>Ecdysozoa</taxon>
        <taxon>Nematoda</taxon>
        <taxon>Chromadorea</taxon>
        <taxon>Rhabditida</taxon>
        <taxon>Rhabditina</taxon>
        <taxon>Rhabditomorpha</taxon>
        <taxon>Rhabditoidea</taxon>
        <taxon>Rhabditidae</taxon>
        <taxon>Peloderinae</taxon>
        <taxon>Caenorhabditis</taxon>
    </lineage>
</organism>
<sequence>MNFLLIFPFLFGLTIEVSEKPKIPKKSENSTKYAVEIVENSLTDNITEIIGNPENVEVIDGNYSANETSIRTARRSYGFRSRGGYGGRSYFGGRGYYGRRGYYGGWGGWGRRRYYSYYSPSYYYSYYSPSYYGSYYGNYGYSNCYNYYYGCYNYGYYKAK</sequence>
<dbReference type="GeneID" id="78775230"/>
<proteinExistence type="predicted"/>
<dbReference type="KEGG" id="crq:GCK72_011526"/>
<evidence type="ECO:0000313" key="2">
    <source>
        <dbReference type="EMBL" id="KAF1763260.1"/>
    </source>
</evidence>
<dbReference type="Proteomes" id="UP000483820">
    <property type="component" value="Chromosome III"/>
</dbReference>
<dbReference type="CTD" id="78775230"/>